<dbReference type="EMBL" id="CAUYUJ010002550">
    <property type="protein sequence ID" value="CAK0801284.1"/>
    <property type="molecule type" value="Genomic_DNA"/>
</dbReference>
<dbReference type="Proteomes" id="UP001189429">
    <property type="component" value="Unassembled WGS sequence"/>
</dbReference>
<evidence type="ECO:0000313" key="2">
    <source>
        <dbReference type="EMBL" id="CAK0801284.1"/>
    </source>
</evidence>
<sequence>MESGPSGVKIPVWNGEASTRESFEEKVKLWDLGTKKEDRVYLGPRLVQAMDEDSQQWHEAKKVLLDDLVKEDGAERVVNALKGVRGTVTMQEAVSKWREFMRGIYRNTGEGPKKWVSRFDIHLSKIGKALHAVCNDIPATGFMHEFILGLILLDGTGLDPSEQAAVLATSGPKGNSYMYQDVKKDPEQIGELTAYAEEIYDEAYQGGFGEATDLTETAMAAAEELVTATIGDPSIAEETLGQDESLAAAVLPGEERADEWTETAYAASRAFLEARKLINEVKNARGYFPVVADRRRAFNSFVGALEHIVEFDNFVGTCTEEQIRAKDDGHFEDGTFIGFSLDECKGYALLDGGASRSVGGAGQLEYLNEPLQHPMEVDPGAGLGVSFAGGDWADAPSKVSFQVRNLDNQTVEIYVLDRPSPILLGVDMLKKFGLVIDYERNTVYSRRLKKEIPTRVLASGHLALDLTALSDAGSGTNAHVDQIDCRDCGEILFKYIFAKPQDEQLSLCIKSREHFQRLEATGHAQPRARPSCNPDMNYTDSTSESEPTPTRSTPQPTSRRPLPSRLSSEVIRTLSDTEVQMIIENERNAIRQEEQTRLAKEIIEKGLIQTSASSKLDVKIKVEEMIDPPRAMKRQSVPEPMVSKSAYGIPVPKSPLQNLNPVTEEAQKKLIKTRKIQRNMVWAITQLREAGFCDIYLEQTGRCRSWTGNFKSLKQELHGCTIHGCMYEMRDEKEDVLLNKEWYIATTDEMFEKEVGRRCQDLHVHLPIEGGTRVALAANYPVNMCKKIAKHFMKKITSDEALSYLVKEVNAKDDGVTGSKDNPNDPLSNQPQHPQKGKENRNLRNQQQVTDYLKINAGWDMEAIIAHLHRNFGHCSLTTVEAALKTRQADKKLVDLCKHYECTLCADYGSRFTACHVLSKEEMDKNCGNTTAKEMKETVLKSWIQHYGKPEVLRCIETIKEIATRMAWEVPDDIEPQEIFTWACTANNDLMRHNGYSPLMLLMGRSPAGHGLQDEENPSTLSAEVKEEQFQKLVLNKRTAYKACVEHYLSEKTKRALLAKTRPFKVWEPGEKAHYWRSAKGNSHKTKQGMSGRFHGPATVLMQEREVKNGVAERRGVVWLVDGDRLVRAAAAHLRTVTKAEQTLESISAGSSDKFQKLVRDLTKGSFDDLVKMDREEINTENHLATREITSSLRQVTIMDWITKKKIYQENQQEFPKSQREASVEPPDDRDLKRHRADFVTYMETLKMKAPDIYMADLGRTDPEEEVSPEWKSPWEYSLKAKQEDLVGYSTEDKAGLAVLVGFTIDEEDLDQVEKNPERMLAALVKQNKVEVKLKDLAPEERKPLPFAKENEIKSFLKYRVCEAASRAGVHPGALMKMRWVITKKETGDLKARLVVLGYTDPSL</sequence>
<feature type="non-terminal residue" evidence="2">
    <location>
        <position position="1404"/>
    </location>
</feature>
<protein>
    <submittedName>
        <fullName evidence="2">Uncharacterized protein</fullName>
    </submittedName>
</protein>
<feature type="compositionally biased region" description="Low complexity" evidence="1">
    <location>
        <begin position="541"/>
        <end position="568"/>
    </location>
</feature>
<reference evidence="2" key="1">
    <citation type="submission" date="2023-10" db="EMBL/GenBank/DDBJ databases">
        <authorList>
            <person name="Chen Y."/>
            <person name="Shah S."/>
            <person name="Dougan E. K."/>
            <person name="Thang M."/>
            <person name="Chan C."/>
        </authorList>
    </citation>
    <scope>NUCLEOTIDE SEQUENCE [LARGE SCALE GENOMIC DNA]</scope>
</reference>
<feature type="compositionally biased region" description="Polar residues" evidence="1">
    <location>
        <begin position="819"/>
        <end position="833"/>
    </location>
</feature>
<evidence type="ECO:0000256" key="1">
    <source>
        <dbReference type="SAM" id="MobiDB-lite"/>
    </source>
</evidence>
<feature type="compositionally biased region" description="Basic and acidic residues" evidence="1">
    <location>
        <begin position="1217"/>
        <end position="1232"/>
    </location>
</feature>
<evidence type="ECO:0000313" key="3">
    <source>
        <dbReference type="Proteomes" id="UP001189429"/>
    </source>
</evidence>
<dbReference type="InterPro" id="IPR021109">
    <property type="entry name" value="Peptidase_aspartic_dom_sf"/>
</dbReference>
<keyword evidence="3" id="KW-1185">Reference proteome</keyword>
<dbReference type="Gene3D" id="2.40.70.10">
    <property type="entry name" value="Acid Proteases"/>
    <property type="match status" value="1"/>
</dbReference>
<feature type="region of interest" description="Disordered" evidence="1">
    <location>
        <begin position="1212"/>
        <end position="1233"/>
    </location>
</feature>
<accession>A0ABN9Q691</accession>
<feature type="region of interest" description="Disordered" evidence="1">
    <location>
        <begin position="520"/>
        <end position="568"/>
    </location>
</feature>
<gene>
    <name evidence="2" type="ORF">PCOR1329_LOCUS9204</name>
</gene>
<name>A0ABN9Q691_9DINO</name>
<comment type="caution">
    <text evidence="2">The sequence shown here is derived from an EMBL/GenBank/DDBJ whole genome shotgun (WGS) entry which is preliminary data.</text>
</comment>
<organism evidence="2 3">
    <name type="scientific">Prorocentrum cordatum</name>
    <dbReference type="NCBI Taxonomy" id="2364126"/>
    <lineage>
        <taxon>Eukaryota</taxon>
        <taxon>Sar</taxon>
        <taxon>Alveolata</taxon>
        <taxon>Dinophyceae</taxon>
        <taxon>Prorocentrales</taxon>
        <taxon>Prorocentraceae</taxon>
        <taxon>Prorocentrum</taxon>
    </lineage>
</organism>
<feature type="region of interest" description="Disordered" evidence="1">
    <location>
        <begin position="813"/>
        <end position="846"/>
    </location>
</feature>
<proteinExistence type="predicted"/>